<feature type="compositionally biased region" description="Basic residues" evidence="2">
    <location>
        <begin position="118"/>
        <end position="127"/>
    </location>
</feature>
<proteinExistence type="predicted"/>
<comment type="caution">
    <text evidence="3">The sequence shown here is derived from an EMBL/GenBank/DDBJ whole genome shotgun (WGS) entry which is preliminary data.</text>
</comment>
<evidence type="ECO:0000313" key="4">
    <source>
        <dbReference type="Proteomes" id="UP000287033"/>
    </source>
</evidence>
<gene>
    <name evidence="3" type="ORF">chiPu_0030499</name>
</gene>
<keyword evidence="4" id="KW-1185">Reference proteome</keyword>
<feature type="coiled-coil region" evidence="1">
    <location>
        <begin position="57"/>
        <end position="88"/>
    </location>
</feature>
<feature type="region of interest" description="Disordered" evidence="2">
    <location>
        <begin position="96"/>
        <end position="127"/>
    </location>
</feature>
<dbReference type="EMBL" id="BEZZ01184913">
    <property type="protein sequence ID" value="GCC46499.1"/>
    <property type="molecule type" value="Genomic_DNA"/>
</dbReference>
<dbReference type="AlphaFoldDB" id="A0A401TV26"/>
<dbReference type="OMA" id="RIEDMFK"/>
<accession>A0A401TV26</accession>
<name>A0A401TV26_CHIPU</name>
<evidence type="ECO:0000313" key="3">
    <source>
        <dbReference type="EMBL" id="GCC46499.1"/>
    </source>
</evidence>
<dbReference type="OrthoDB" id="21607at2759"/>
<evidence type="ECO:0000256" key="2">
    <source>
        <dbReference type="SAM" id="MobiDB-lite"/>
    </source>
</evidence>
<keyword evidence="1" id="KW-0175">Coiled coil</keyword>
<dbReference type="Proteomes" id="UP000287033">
    <property type="component" value="Unassembled WGS sequence"/>
</dbReference>
<sequence>MESPKFLDSEPVSLGQAVSYFEGSLQKAIRDVHVDISALKKDVEGRIEDMFKLLTPLSQTLTQLQQENQELRAHVQELTQKLERLTAASTVPWRAAETGHTPQLPATAAAGETSPHPATHRPSTRLH</sequence>
<evidence type="ECO:0000256" key="1">
    <source>
        <dbReference type="SAM" id="Coils"/>
    </source>
</evidence>
<organism evidence="3 4">
    <name type="scientific">Chiloscyllium punctatum</name>
    <name type="common">Brownbanded bambooshark</name>
    <name type="synonym">Hemiscyllium punctatum</name>
    <dbReference type="NCBI Taxonomy" id="137246"/>
    <lineage>
        <taxon>Eukaryota</taxon>
        <taxon>Metazoa</taxon>
        <taxon>Chordata</taxon>
        <taxon>Craniata</taxon>
        <taxon>Vertebrata</taxon>
        <taxon>Chondrichthyes</taxon>
        <taxon>Elasmobranchii</taxon>
        <taxon>Galeomorphii</taxon>
        <taxon>Galeoidea</taxon>
        <taxon>Orectolobiformes</taxon>
        <taxon>Hemiscylliidae</taxon>
        <taxon>Chiloscyllium</taxon>
    </lineage>
</organism>
<protein>
    <submittedName>
        <fullName evidence="3">Uncharacterized protein</fullName>
    </submittedName>
</protein>
<feature type="non-terminal residue" evidence="3">
    <location>
        <position position="127"/>
    </location>
</feature>
<reference evidence="3 4" key="1">
    <citation type="journal article" date="2018" name="Nat. Ecol. Evol.">
        <title>Shark genomes provide insights into elasmobranch evolution and the origin of vertebrates.</title>
        <authorList>
            <person name="Hara Y"/>
            <person name="Yamaguchi K"/>
            <person name="Onimaru K"/>
            <person name="Kadota M"/>
            <person name="Koyanagi M"/>
            <person name="Keeley SD"/>
            <person name="Tatsumi K"/>
            <person name="Tanaka K"/>
            <person name="Motone F"/>
            <person name="Kageyama Y"/>
            <person name="Nozu R"/>
            <person name="Adachi N"/>
            <person name="Nishimura O"/>
            <person name="Nakagawa R"/>
            <person name="Tanegashima C"/>
            <person name="Kiyatake I"/>
            <person name="Matsumoto R"/>
            <person name="Murakumo K"/>
            <person name="Nishida K"/>
            <person name="Terakita A"/>
            <person name="Kuratani S"/>
            <person name="Sato K"/>
            <person name="Hyodo S Kuraku.S."/>
        </authorList>
    </citation>
    <scope>NUCLEOTIDE SEQUENCE [LARGE SCALE GENOMIC DNA]</scope>
</reference>